<feature type="transmembrane region" description="Helical" evidence="2">
    <location>
        <begin position="450"/>
        <end position="473"/>
    </location>
</feature>
<feature type="transmembrane region" description="Helical" evidence="2">
    <location>
        <begin position="871"/>
        <end position="898"/>
    </location>
</feature>
<dbReference type="Gene3D" id="3.90.550.10">
    <property type="entry name" value="Spore Coat Polysaccharide Biosynthesis Protein SpsA, Chain A"/>
    <property type="match status" value="1"/>
</dbReference>
<dbReference type="EMBL" id="JAUQYP010000002">
    <property type="protein sequence ID" value="MDO8108571.1"/>
    <property type="molecule type" value="Genomic_DNA"/>
</dbReference>
<feature type="transmembrane region" description="Helical" evidence="2">
    <location>
        <begin position="371"/>
        <end position="394"/>
    </location>
</feature>
<feature type="compositionally biased region" description="Low complexity" evidence="1">
    <location>
        <begin position="659"/>
        <end position="668"/>
    </location>
</feature>
<evidence type="ECO:0000256" key="2">
    <source>
        <dbReference type="SAM" id="Phobius"/>
    </source>
</evidence>
<reference evidence="3 4" key="1">
    <citation type="submission" date="2023-07" db="EMBL/GenBank/DDBJ databases">
        <title>Description of novel actinomycetes strains, isolated from tidal flat sediment.</title>
        <authorList>
            <person name="Lu C."/>
        </authorList>
    </citation>
    <scope>NUCLEOTIDE SEQUENCE [LARGE SCALE GENOMIC DNA]</scope>
    <source>
        <strain evidence="3 4">SYSU T00b441</strain>
    </source>
</reference>
<keyword evidence="3" id="KW-0808">Transferase</keyword>
<protein>
    <submittedName>
        <fullName evidence="3">Glycosyltransferase</fullName>
        <ecNumber evidence="3">2.4.-.-</ecNumber>
    </submittedName>
</protein>
<feature type="region of interest" description="Disordered" evidence="1">
    <location>
        <begin position="612"/>
        <end position="668"/>
    </location>
</feature>
<dbReference type="EC" id="2.4.-.-" evidence="3"/>
<dbReference type="PANTHER" id="PTHR43685:SF3">
    <property type="entry name" value="SLR2126 PROTEIN"/>
    <property type="match status" value="1"/>
</dbReference>
<dbReference type="SUPFAM" id="SSF53448">
    <property type="entry name" value="Nucleotide-diphospho-sugar transferases"/>
    <property type="match status" value="1"/>
</dbReference>
<evidence type="ECO:0000313" key="3">
    <source>
        <dbReference type="EMBL" id="MDO8108571.1"/>
    </source>
</evidence>
<proteinExistence type="predicted"/>
<keyword evidence="4" id="KW-1185">Reference proteome</keyword>
<sequence length="1171" mass="121668">MRATPHDVGRTTVVAVVVTRGSTAFLAETLDAVAAQTRPPDLVLVAAVDDVDLPVETGAQLVPSTVARTFGQAVRVALEHAEATDGWLWLLHDDSAPAPDALAALLRAVELAPSVAVAGCKQVDWYTPELLVEVGVSTSRFGRRMTGLDEAEVDQGQHDGREDVLAVGLAGALVRRDAWDELGGPDPVLGPYGDGLDLCRRARLAGHRVVVVPGAVVRHARGTLRGADVRPGWDARRAAQVRREAFLHQQLVGVPLPLVPVVALLALLSSVVRAAMRLVLKEPHLVVAELWAPWVVLARPRRVLRARRRAARTSTLRRSALRPLQHTTREVVRQFRDRRLAAAEARRTRTAPSELELRELAALRTRRRAGLVAVVLVTLGLTAVVVGSQVSAVLGGARLVGGTLPFGDADLGGLWSTVRSWWVETGLGSPAPPDPFLLVLVPPVAVLGSVGHAGAALVLGALVLSGVGAWFAAGAATRSVALRMWAALVWTAAPPLLTGLDQVRIGALLTHVALPWAVLGLASALGVARVDSVQSGLVDAQRVARGDDAQRVARDDDAQRVARDDDAQPVLRGDREAGTAVPEEPETANDDPALGPEPATAKHAVELVASVRPTRLSIAPTRPEPAPSPETTPSPEPAPIPGPETTLGAAAARDEGARRPAPAAPALPRTAEPSLAAAAGAGLALCLVTAGTPALLPAVLLAVLVVALVRPRRRLWWVVVPPLALHAPTLATVVADPERWRVLLAAPGLPVPVTGAPAWQQLLGWPSGPAGLPGVLPGDAAWVPGGVLVLLAVLALAVRPKAVRVVRLGWVAAALGLATAVAMSHVLVVPAGDVLTAPWSGGAVSLTVAGLLTAALVGAGRVSHRLSTARFGLRHVAVALLAVLAAGAPAALLGAWVVQSRSTPPALTATEQPVVPAAGTQLQSSPDAVRVLRLEAGDEVSATLLTGDGRQLTGTQRVPIADGVVGAPGQARQVSPDDADTELAQAAADLTVRTASASGELADLGVGAVLVPPAPGGGSAKRTRLVGVLDATAGLERVTETDAGILWRVSTEKRAVAWARLVQGTADQFGQVLGPVPADGRAVDIDVPSGPDGRLLVLAERADPAWRAWLDGAPLRAVETGWRQAFEVGSGRGHLVVRYQPAEQQPWQILQLIVLGATTLLAVPVRRRRSR</sequence>
<feature type="transmembrane region" description="Helical" evidence="2">
    <location>
        <begin position="503"/>
        <end position="527"/>
    </location>
</feature>
<keyword evidence="2" id="KW-0812">Transmembrane</keyword>
<comment type="caution">
    <text evidence="3">The sequence shown here is derived from an EMBL/GenBank/DDBJ whole genome shotgun (WGS) entry which is preliminary data.</text>
</comment>
<evidence type="ECO:0000313" key="4">
    <source>
        <dbReference type="Proteomes" id="UP001232536"/>
    </source>
</evidence>
<accession>A0ABT9DCF9</accession>
<dbReference type="RefSeq" id="WP_304602263.1">
    <property type="nucleotide sequence ID" value="NZ_JAUQYP010000002.1"/>
</dbReference>
<feature type="transmembrane region" description="Helical" evidence="2">
    <location>
        <begin position="676"/>
        <end position="709"/>
    </location>
</feature>
<feature type="transmembrane region" description="Helical" evidence="2">
    <location>
        <begin position="780"/>
        <end position="798"/>
    </location>
</feature>
<feature type="transmembrane region" description="Helical" evidence="2">
    <location>
        <begin position="839"/>
        <end position="859"/>
    </location>
</feature>
<organism evidence="3 4">
    <name type="scientific">Actinotalea lenta</name>
    <dbReference type="NCBI Taxonomy" id="3064654"/>
    <lineage>
        <taxon>Bacteria</taxon>
        <taxon>Bacillati</taxon>
        <taxon>Actinomycetota</taxon>
        <taxon>Actinomycetes</taxon>
        <taxon>Micrococcales</taxon>
        <taxon>Cellulomonadaceae</taxon>
        <taxon>Actinotalea</taxon>
    </lineage>
</organism>
<feature type="transmembrane region" description="Helical" evidence="2">
    <location>
        <begin position="251"/>
        <end position="272"/>
    </location>
</feature>
<keyword evidence="2" id="KW-1133">Transmembrane helix</keyword>
<feature type="compositionally biased region" description="Basic and acidic residues" evidence="1">
    <location>
        <begin position="546"/>
        <end position="577"/>
    </location>
</feature>
<keyword evidence="3" id="KW-0328">Glycosyltransferase</keyword>
<feature type="compositionally biased region" description="Pro residues" evidence="1">
    <location>
        <begin position="622"/>
        <end position="642"/>
    </location>
</feature>
<dbReference type="PANTHER" id="PTHR43685">
    <property type="entry name" value="GLYCOSYLTRANSFERASE"/>
    <property type="match status" value="1"/>
</dbReference>
<dbReference type="Pfam" id="PF13641">
    <property type="entry name" value="Glyco_tranf_2_3"/>
    <property type="match status" value="1"/>
</dbReference>
<feature type="transmembrane region" description="Helical" evidence="2">
    <location>
        <begin position="715"/>
        <end position="735"/>
    </location>
</feature>
<name>A0ABT9DCF9_9CELL</name>
<feature type="region of interest" description="Disordered" evidence="1">
    <location>
        <begin position="546"/>
        <end position="598"/>
    </location>
</feature>
<gene>
    <name evidence="3" type="ORF">Q6348_15340</name>
</gene>
<keyword evidence="2" id="KW-0472">Membrane</keyword>
<dbReference type="Proteomes" id="UP001232536">
    <property type="component" value="Unassembled WGS sequence"/>
</dbReference>
<dbReference type="InterPro" id="IPR050834">
    <property type="entry name" value="Glycosyltransf_2"/>
</dbReference>
<feature type="transmembrane region" description="Helical" evidence="2">
    <location>
        <begin position="805"/>
        <end position="827"/>
    </location>
</feature>
<dbReference type="GO" id="GO:0016757">
    <property type="term" value="F:glycosyltransferase activity"/>
    <property type="evidence" value="ECO:0007669"/>
    <property type="project" value="UniProtKB-KW"/>
</dbReference>
<dbReference type="InterPro" id="IPR029044">
    <property type="entry name" value="Nucleotide-diphossugar_trans"/>
</dbReference>
<evidence type="ECO:0000256" key="1">
    <source>
        <dbReference type="SAM" id="MobiDB-lite"/>
    </source>
</evidence>